<accession>A0A4Z2H9K0</accession>
<comment type="caution">
    <text evidence="1">The sequence shown here is derived from an EMBL/GenBank/DDBJ whole genome shotgun (WGS) entry which is preliminary data.</text>
</comment>
<dbReference type="EMBL" id="SRLO01000305">
    <property type="protein sequence ID" value="TNN61935.1"/>
    <property type="molecule type" value="Genomic_DNA"/>
</dbReference>
<gene>
    <name evidence="1" type="ORF">EYF80_027862</name>
</gene>
<organism evidence="1 2">
    <name type="scientific">Liparis tanakae</name>
    <name type="common">Tanaka's snailfish</name>
    <dbReference type="NCBI Taxonomy" id="230148"/>
    <lineage>
        <taxon>Eukaryota</taxon>
        <taxon>Metazoa</taxon>
        <taxon>Chordata</taxon>
        <taxon>Craniata</taxon>
        <taxon>Vertebrata</taxon>
        <taxon>Euteleostomi</taxon>
        <taxon>Actinopterygii</taxon>
        <taxon>Neopterygii</taxon>
        <taxon>Teleostei</taxon>
        <taxon>Neoteleostei</taxon>
        <taxon>Acanthomorphata</taxon>
        <taxon>Eupercaria</taxon>
        <taxon>Perciformes</taxon>
        <taxon>Cottioidei</taxon>
        <taxon>Cottales</taxon>
        <taxon>Liparidae</taxon>
        <taxon>Liparis</taxon>
    </lineage>
</organism>
<sequence length="99" mass="10941">MDQTNYSVSCLGMGWGARDSKTSSSSFNSRQTITLSVAVDHQQLELGKTFEENSKAPKQQWCEQRPVDRNEVTAHASSPLKCDKAHVASVNRRCILADA</sequence>
<keyword evidence="2" id="KW-1185">Reference proteome</keyword>
<name>A0A4Z2H9K0_9TELE</name>
<reference evidence="1 2" key="1">
    <citation type="submission" date="2019-03" db="EMBL/GenBank/DDBJ databases">
        <title>First draft genome of Liparis tanakae, snailfish: a comprehensive survey of snailfish specific genes.</title>
        <authorList>
            <person name="Kim W."/>
            <person name="Song I."/>
            <person name="Jeong J.-H."/>
            <person name="Kim D."/>
            <person name="Kim S."/>
            <person name="Ryu S."/>
            <person name="Song J.Y."/>
            <person name="Lee S.K."/>
        </authorList>
    </citation>
    <scope>NUCLEOTIDE SEQUENCE [LARGE SCALE GENOMIC DNA]</scope>
    <source>
        <tissue evidence="1">Muscle</tissue>
    </source>
</reference>
<dbReference type="Proteomes" id="UP000314294">
    <property type="component" value="Unassembled WGS sequence"/>
</dbReference>
<evidence type="ECO:0000313" key="1">
    <source>
        <dbReference type="EMBL" id="TNN61935.1"/>
    </source>
</evidence>
<protein>
    <submittedName>
        <fullName evidence="1">Uncharacterized protein</fullName>
    </submittedName>
</protein>
<evidence type="ECO:0000313" key="2">
    <source>
        <dbReference type="Proteomes" id="UP000314294"/>
    </source>
</evidence>
<proteinExistence type="predicted"/>
<dbReference type="AlphaFoldDB" id="A0A4Z2H9K0"/>